<comment type="caution">
    <text evidence="1">The sequence shown here is derived from an EMBL/GenBank/DDBJ whole genome shotgun (WGS) entry which is preliminary data.</text>
</comment>
<dbReference type="AlphaFoldDB" id="A0A8J5MV82"/>
<keyword evidence="2" id="KW-1185">Reference proteome</keyword>
<proteinExistence type="predicted"/>
<gene>
    <name evidence="1" type="ORF">Hamer_G004970</name>
</gene>
<evidence type="ECO:0000313" key="2">
    <source>
        <dbReference type="Proteomes" id="UP000747542"/>
    </source>
</evidence>
<organism evidence="1 2">
    <name type="scientific">Homarus americanus</name>
    <name type="common">American lobster</name>
    <dbReference type="NCBI Taxonomy" id="6706"/>
    <lineage>
        <taxon>Eukaryota</taxon>
        <taxon>Metazoa</taxon>
        <taxon>Ecdysozoa</taxon>
        <taxon>Arthropoda</taxon>
        <taxon>Crustacea</taxon>
        <taxon>Multicrustacea</taxon>
        <taxon>Malacostraca</taxon>
        <taxon>Eumalacostraca</taxon>
        <taxon>Eucarida</taxon>
        <taxon>Decapoda</taxon>
        <taxon>Pleocyemata</taxon>
        <taxon>Astacidea</taxon>
        <taxon>Nephropoidea</taxon>
        <taxon>Nephropidae</taxon>
        <taxon>Homarus</taxon>
    </lineage>
</organism>
<name>A0A8J5MV82_HOMAM</name>
<protein>
    <submittedName>
        <fullName evidence="1">Uncharacterized protein</fullName>
    </submittedName>
</protein>
<accession>A0A8J5MV82</accession>
<dbReference type="EMBL" id="JAHLQT010024959">
    <property type="protein sequence ID" value="KAG7164587.1"/>
    <property type="molecule type" value="Genomic_DNA"/>
</dbReference>
<dbReference type="Proteomes" id="UP000747542">
    <property type="component" value="Unassembled WGS sequence"/>
</dbReference>
<reference evidence="1" key="1">
    <citation type="journal article" date="2021" name="Sci. Adv.">
        <title>The American lobster genome reveals insights on longevity, neural, and immune adaptations.</title>
        <authorList>
            <person name="Polinski J.M."/>
            <person name="Zimin A.V."/>
            <person name="Clark K.F."/>
            <person name="Kohn A.B."/>
            <person name="Sadowski N."/>
            <person name="Timp W."/>
            <person name="Ptitsyn A."/>
            <person name="Khanna P."/>
            <person name="Romanova D.Y."/>
            <person name="Williams P."/>
            <person name="Greenwood S.J."/>
            <person name="Moroz L.L."/>
            <person name="Walt D.R."/>
            <person name="Bodnar A.G."/>
        </authorList>
    </citation>
    <scope>NUCLEOTIDE SEQUENCE</scope>
    <source>
        <strain evidence="1">GMGI-L3</strain>
    </source>
</reference>
<evidence type="ECO:0000313" key="1">
    <source>
        <dbReference type="EMBL" id="KAG7164587.1"/>
    </source>
</evidence>
<sequence>MSHMVMLMLRVYGGETVIDYSMYRKRLEMKWTASTREALYDGSVLLWNKQLEATASILNESHMVGEVCPPNLTKQDVCFYLYTKINMLDKMVTEERHSSYLALK</sequence>